<accession>A0A0C2CV45</accession>
<dbReference type="GO" id="GO:0046872">
    <property type="term" value="F:metal ion binding"/>
    <property type="evidence" value="ECO:0007669"/>
    <property type="project" value="UniProtKB-KW"/>
</dbReference>
<dbReference type="GO" id="GO:0016829">
    <property type="term" value="F:lyase activity"/>
    <property type="evidence" value="ECO:0007669"/>
    <property type="project" value="UniProtKB-KW"/>
</dbReference>
<dbReference type="Pfam" id="PF13186">
    <property type="entry name" value="SPASM"/>
    <property type="match status" value="1"/>
</dbReference>
<dbReference type="SFLD" id="SFLDG01067">
    <property type="entry name" value="SPASM/twitch_domain_containing"/>
    <property type="match status" value="1"/>
</dbReference>
<dbReference type="InterPro" id="IPR050377">
    <property type="entry name" value="Radical_SAM_PqqE_MftC-like"/>
</dbReference>
<dbReference type="InterPro" id="IPR058240">
    <property type="entry name" value="rSAM_sf"/>
</dbReference>
<dbReference type="SFLD" id="SFLDG01386">
    <property type="entry name" value="main_SPASM_domain-containing"/>
    <property type="match status" value="1"/>
</dbReference>
<keyword evidence="7" id="KW-0456">Lyase</keyword>
<dbReference type="PANTHER" id="PTHR11228:SF7">
    <property type="entry name" value="PQQA PEPTIDE CYCLASE"/>
    <property type="match status" value="1"/>
</dbReference>
<dbReference type="AlphaFoldDB" id="A0A0C2CV45"/>
<evidence type="ECO:0000256" key="4">
    <source>
        <dbReference type="ARBA" id="ARBA00023004"/>
    </source>
</evidence>
<evidence type="ECO:0000313" key="8">
    <source>
        <dbReference type="Proteomes" id="UP000031599"/>
    </source>
</evidence>
<dbReference type="NCBIfam" id="TIGR04085">
    <property type="entry name" value="rSAM_more_4Fe4S"/>
    <property type="match status" value="1"/>
</dbReference>
<dbReference type="InterPro" id="IPR023885">
    <property type="entry name" value="4Fe4S-binding_SPASM_dom"/>
</dbReference>
<keyword evidence="7" id="KW-0670">Pyruvate</keyword>
<dbReference type="Proteomes" id="UP000031599">
    <property type="component" value="Unassembled WGS sequence"/>
</dbReference>
<dbReference type="EMBL" id="JMCC02000188">
    <property type="protein sequence ID" value="KIG11737.1"/>
    <property type="molecule type" value="Genomic_DNA"/>
</dbReference>
<evidence type="ECO:0000259" key="6">
    <source>
        <dbReference type="PROSITE" id="PS51918"/>
    </source>
</evidence>
<keyword evidence="5" id="KW-0411">Iron-sulfur</keyword>
<reference evidence="7 8" key="1">
    <citation type="submission" date="2014-12" db="EMBL/GenBank/DDBJ databases">
        <title>Genome assembly of Enhygromyxa salina DSM 15201.</title>
        <authorList>
            <person name="Sharma G."/>
            <person name="Subramanian S."/>
        </authorList>
    </citation>
    <scope>NUCLEOTIDE SEQUENCE [LARGE SCALE GENOMIC DNA]</scope>
    <source>
        <strain evidence="7 8">DSM 15201</strain>
    </source>
</reference>
<feature type="domain" description="Radical SAM core" evidence="6">
    <location>
        <begin position="31"/>
        <end position="247"/>
    </location>
</feature>
<keyword evidence="2" id="KW-0949">S-adenosyl-L-methionine</keyword>
<comment type="caution">
    <text evidence="7">The sequence shown here is derived from an EMBL/GenBank/DDBJ whole genome shotgun (WGS) entry which is preliminary data.</text>
</comment>
<proteinExistence type="predicted"/>
<gene>
    <name evidence="7" type="ORF">DB30_02581</name>
</gene>
<dbReference type="InterPro" id="IPR006638">
    <property type="entry name" value="Elp3/MiaA/NifB-like_rSAM"/>
</dbReference>
<dbReference type="SFLD" id="SFLDS00029">
    <property type="entry name" value="Radical_SAM"/>
    <property type="match status" value="1"/>
</dbReference>
<evidence type="ECO:0000313" key="7">
    <source>
        <dbReference type="EMBL" id="KIG11737.1"/>
    </source>
</evidence>
<keyword evidence="3" id="KW-0479">Metal-binding</keyword>
<dbReference type="InterPro" id="IPR007197">
    <property type="entry name" value="rSAM"/>
</dbReference>
<dbReference type="GO" id="GO:0051536">
    <property type="term" value="F:iron-sulfur cluster binding"/>
    <property type="evidence" value="ECO:0007669"/>
    <property type="project" value="UniProtKB-KW"/>
</dbReference>
<organism evidence="7 8">
    <name type="scientific">Enhygromyxa salina</name>
    <dbReference type="NCBI Taxonomy" id="215803"/>
    <lineage>
        <taxon>Bacteria</taxon>
        <taxon>Pseudomonadati</taxon>
        <taxon>Myxococcota</taxon>
        <taxon>Polyangia</taxon>
        <taxon>Nannocystales</taxon>
        <taxon>Nannocystaceae</taxon>
        <taxon>Enhygromyxa</taxon>
    </lineage>
</organism>
<evidence type="ECO:0000256" key="2">
    <source>
        <dbReference type="ARBA" id="ARBA00022691"/>
    </source>
</evidence>
<dbReference type="CDD" id="cd01335">
    <property type="entry name" value="Radical_SAM"/>
    <property type="match status" value="1"/>
</dbReference>
<dbReference type="Pfam" id="PF04055">
    <property type="entry name" value="Radical_SAM"/>
    <property type="match status" value="1"/>
</dbReference>
<sequence>MSRPSLPIVDASRPKPRVRLPLAPGVRSCDDVRPEYAVWEVTLRCDLACRHCGSRAGHARADELDTEEALDLVTQMAALGVKETTIIGGEAYLRDDWHLIAAALVNAGIRCTMTTGGRGLTAERVEIAKRAGIESVSVSIDGLAQAHDHLRALHGSHAAAMRALDHLRAAGIPRSVNTQLNGYNLREIEPLLDQLTAREIHSWQVQITVAMGRAADHPELLLQPWQMLELMPLVARLARRCDELGIRLWPGSNIGYFGPYEQLLRWDHRDGHQTGCDAGTRTLGIEANGDIKGCPSLPSNEYVGGNVREHSLREIWERADALRFNRERRVDELWGRCAGCYYADECKAGCTWTGHVLFGRRGNNPYCHHRALELLREGRRERLELHTPAPGEPFDHGLYRVIEEPWPAELIDRAREVAASGVGWIS</sequence>
<dbReference type="PANTHER" id="PTHR11228">
    <property type="entry name" value="RADICAL SAM DOMAIN PROTEIN"/>
    <property type="match status" value="1"/>
</dbReference>
<dbReference type="InterPro" id="IPR013785">
    <property type="entry name" value="Aldolase_TIM"/>
</dbReference>
<dbReference type="RefSeq" id="WP_052559162.1">
    <property type="nucleotide sequence ID" value="NZ_JMCC02000188.1"/>
</dbReference>
<dbReference type="SMART" id="SM00729">
    <property type="entry name" value="Elp3"/>
    <property type="match status" value="1"/>
</dbReference>
<protein>
    <submittedName>
        <fullName evidence="7">Radical SAM, Pyruvate-formate lyase-activating enzyme like protein</fullName>
    </submittedName>
</protein>
<dbReference type="SUPFAM" id="SSF102114">
    <property type="entry name" value="Radical SAM enzymes"/>
    <property type="match status" value="1"/>
</dbReference>
<evidence type="ECO:0000256" key="5">
    <source>
        <dbReference type="ARBA" id="ARBA00023014"/>
    </source>
</evidence>
<name>A0A0C2CV45_9BACT</name>
<evidence type="ECO:0000256" key="3">
    <source>
        <dbReference type="ARBA" id="ARBA00022723"/>
    </source>
</evidence>
<comment type="cofactor">
    <cofactor evidence="1">
        <name>[4Fe-4S] cluster</name>
        <dbReference type="ChEBI" id="CHEBI:49883"/>
    </cofactor>
</comment>
<dbReference type="PROSITE" id="PS51918">
    <property type="entry name" value="RADICAL_SAM"/>
    <property type="match status" value="1"/>
</dbReference>
<evidence type="ECO:0000256" key="1">
    <source>
        <dbReference type="ARBA" id="ARBA00001966"/>
    </source>
</evidence>
<dbReference type="Gene3D" id="3.20.20.70">
    <property type="entry name" value="Aldolase class I"/>
    <property type="match status" value="1"/>
</dbReference>
<keyword evidence="4" id="KW-0408">Iron</keyword>